<evidence type="ECO:0000313" key="2">
    <source>
        <dbReference type="Proteomes" id="UP000480151"/>
    </source>
</evidence>
<reference evidence="1 2" key="1">
    <citation type="submission" date="2020-02" db="EMBL/GenBank/DDBJ databases">
        <authorList>
            <person name="Gao J."/>
            <person name="Sun J."/>
        </authorList>
    </citation>
    <scope>NUCLEOTIDE SEQUENCE [LARGE SCALE GENOMIC DNA]</scope>
    <source>
        <strain evidence="1 2">7124</strain>
    </source>
</reference>
<dbReference type="AlphaFoldDB" id="A0A6M1PT64"/>
<protein>
    <recommendedName>
        <fullName evidence="3">Lipoprotein</fullName>
    </recommendedName>
</protein>
<dbReference type="RefSeq" id="WP_165098864.1">
    <property type="nucleotide sequence ID" value="NZ_JAAKGU010000005.1"/>
</dbReference>
<dbReference type="PROSITE" id="PS51257">
    <property type="entry name" value="PROKAR_LIPOPROTEIN"/>
    <property type="match status" value="1"/>
</dbReference>
<sequence>MITIKRLGTVGVISAVLLMAGCGLIDTGKNQTYDKDQMYNNNAAIVQEGDQYSYFLRTGSTTSRIADVEFKGFSGTDTIWILNVKKKADIRIDYSLTVGKGEFKVVLVTPSEQASTIAEGSGNGVSMVTLDKGKNRIKFVGKQTAGKVEIHLQVGDAVNITKVSDE</sequence>
<accession>A0A6M1PT64</accession>
<dbReference type="EMBL" id="JAAKGU010000005">
    <property type="protein sequence ID" value="NGM83431.1"/>
    <property type="molecule type" value="Genomic_DNA"/>
</dbReference>
<evidence type="ECO:0000313" key="1">
    <source>
        <dbReference type="EMBL" id="NGM83431.1"/>
    </source>
</evidence>
<evidence type="ECO:0008006" key="3">
    <source>
        <dbReference type="Google" id="ProtNLM"/>
    </source>
</evidence>
<organism evidence="1 2">
    <name type="scientific">Paenibacillus apii</name>
    <dbReference type="NCBI Taxonomy" id="1850370"/>
    <lineage>
        <taxon>Bacteria</taxon>
        <taxon>Bacillati</taxon>
        <taxon>Bacillota</taxon>
        <taxon>Bacilli</taxon>
        <taxon>Bacillales</taxon>
        <taxon>Paenibacillaceae</taxon>
        <taxon>Paenibacillus</taxon>
    </lineage>
</organism>
<comment type="caution">
    <text evidence="1">The sequence shown here is derived from an EMBL/GenBank/DDBJ whole genome shotgun (WGS) entry which is preliminary data.</text>
</comment>
<proteinExistence type="predicted"/>
<dbReference type="Proteomes" id="UP000480151">
    <property type="component" value="Unassembled WGS sequence"/>
</dbReference>
<name>A0A6M1PT64_9BACL</name>
<gene>
    <name evidence="1" type="ORF">G5B47_13490</name>
</gene>
<keyword evidence="2" id="KW-1185">Reference proteome</keyword>